<reference evidence="2" key="1">
    <citation type="journal article" date="2019" name="PLoS Negl. Trop. Dis.">
        <title>Revisiting the worldwide diversity of Leptospira species in the environment.</title>
        <authorList>
            <person name="Vincent A.T."/>
            <person name="Schiettekatte O."/>
            <person name="Bourhy P."/>
            <person name="Veyrier F.J."/>
            <person name="Picardeau M."/>
        </authorList>
    </citation>
    <scope>NUCLEOTIDE SEQUENCE [LARGE SCALE GENOMIC DNA]</scope>
    <source>
        <strain evidence="2">201601298</strain>
    </source>
</reference>
<dbReference type="RefSeq" id="WP_135692633.1">
    <property type="nucleotide sequence ID" value="NZ_RQHK01000002.1"/>
</dbReference>
<comment type="caution">
    <text evidence="1">The sequence shown here is derived from an EMBL/GenBank/DDBJ whole genome shotgun (WGS) entry which is preliminary data.</text>
</comment>
<name>A0ABY2P1N4_9LEPT</name>
<proteinExistence type="predicted"/>
<evidence type="ECO:0008006" key="3">
    <source>
        <dbReference type="Google" id="ProtNLM"/>
    </source>
</evidence>
<dbReference type="Proteomes" id="UP000297940">
    <property type="component" value="Unassembled WGS sequence"/>
</dbReference>
<evidence type="ECO:0000313" key="2">
    <source>
        <dbReference type="Proteomes" id="UP000297940"/>
    </source>
</evidence>
<gene>
    <name evidence="1" type="ORF">EHR01_00770</name>
</gene>
<sequence>MKINISHLILFLIPTFALVAWQGEAFEKIISDYQLQFSFSSDFQKTETKENPNLYYDFAIKHNTKKLEVRYLIGSLPPKLDGMDFEKIGLHKQQALTTAANVCQCMDKIKKSDLSAETLALFHADWGANFFLEATSEFGAGYKYSIVTAVHKRELPDLYTIFLFDDFDSVKQEIQKSTLNLRFKQESNLNKNGSGEKK</sequence>
<protein>
    <recommendedName>
        <fullName evidence="3">DUF695 domain-containing protein</fullName>
    </recommendedName>
</protein>
<dbReference type="EMBL" id="RQHK01000002">
    <property type="protein sequence ID" value="TGM81370.1"/>
    <property type="molecule type" value="Genomic_DNA"/>
</dbReference>
<organism evidence="1 2">
    <name type="scientific">Leptospira mtsangambouensis</name>
    <dbReference type="NCBI Taxonomy" id="2484912"/>
    <lineage>
        <taxon>Bacteria</taxon>
        <taxon>Pseudomonadati</taxon>
        <taxon>Spirochaetota</taxon>
        <taxon>Spirochaetia</taxon>
        <taxon>Leptospirales</taxon>
        <taxon>Leptospiraceae</taxon>
        <taxon>Leptospira</taxon>
    </lineage>
</organism>
<evidence type="ECO:0000313" key="1">
    <source>
        <dbReference type="EMBL" id="TGM81370.1"/>
    </source>
</evidence>
<keyword evidence="2" id="KW-1185">Reference proteome</keyword>
<accession>A0ABY2P1N4</accession>